<name>A0A927BBQ9_9BACT</name>
<comment type="caution">
    <text evidence="2">The sequence shown here is derived from an EMBL/GenBank/DDBJ whole genome shotgun (WGS) entry which is preliminary data.</text>
</comment>
<dbReference type="Proteomes" id="UP000612233">
    <property type="component" value="Unassembled WGS sequence"/>
</dbReference>
<evidence type="ECO:0000313" key="2">
    <source>
        <dbReference type="EMBL" id="MBD2767521.1"/>
    </source>
</evidence>
<dbReference type="AlphaFoldDB" id="A0A927BBQ9"/>
<sequence>MKNILLFSLLSVAIQPVVGQTFVAVPGRVPVVVCPARPENMHTRVAPPAAYLEQQRTGRRATAATIQVTYTGFTPQAQAAFQRAVDIWQSILSSPVTIHVNANWTPLAAGVLGSAGTTGYYTRLDGASRRDVRYPVALAEKIAGRDLNAPTDADINANFSSTFNWYYGLDANPPSGQYDLVTVVLHELGHGLGFQAGTSYDATANQGTYGTPPVNFATYIENLAGQQLTNATLFANPSAALGAQFRSNNLYFNSPLAKAVNSGVRPKLYAPTTFSGGSSISHLDESTYLAGNVNSLMTPQIGSAEAIHDPGPITRAIFNELGWFNTAIRHTPLRDTEVAQNFVINTLVESDGTVKPNSVKLVYAINGGAETTVVMTATATPNQYTGTIPNPGLNSNVSYYLQAEDVETNRTYTAPGLYATSSTPSRYRFRVGPDTQAPAVTHRAPSFLFASQLPYQLTVYAKDNQNVGTVTLEYNVNGTARPNILLNRQNDTTFVGQLTTAAGPINTGDVVSYRVVVRDVAVAVNQTVTPASGLYSVQIVSFKAPVTTYVNALNSSTPLDFVGDGFSITQPAGFTTPAIHSDHPYADGADANFQSNIIYQMLVPIIVKANPTEAVVKFDEIVLVEPGDPGSVFGGANFYDYVVVEGSKDNGVTWTPLAPGYDCNAQADWRAAWDSGTSGLNSTGVGTPALFKPRTLNLRDQFAAGDVVRLRFRLFSDQLSHGWGWAIDNLAIQDVVVSGTALAELKANDGLQAYPNPTTGYFRVQAQFERPVAGLQLVVRNSVGQEVLRQAVAGNQRTVSVPVDLSGLASGMYHISLGTADELVSRKVLVQK</sequence>
<dbReference type="Gene3D" id="2.60.120.260">
    <property type="entry name" value="Galactose-binding domain-like"/>
    <property type="match status" value="1"/>
</dbReference>
<reference evidence="2" key="1">
    <citation type="submission" date="2020-09" db="EMBL/GenBank/DDBJ databases">
        <authorList>
            <person name="Kim M.K."/>
        </authorList>
    </citation>
    <scope>NUCLEOTIDE SEQUENCE</scope>
    <source>
        <strain evidence="2">BT664</strain>
    </source>
</reference>
<dbReference type="InterPro" id="IPR026444">
    <property type="entry name" value="Secre_tail"/>
</dbReference>
<feature type="domain" description="Secretion system C-terminal sorting" evidence="1">
    <location>
        <begin position="754"/>
        <end position="830"/>
    </location>
</feature>
<evidence type="ECO:0000313" key="3">
    <source>
        <dbReference type="Proteomes" id="UP000612233"/>
    </source>
</evidence>
<proteinExistence type="predicted"/>
<dbReference type="SUPFAM" id="SSF55486">
    <property type="entry name" value="Metalloproteases ('zincins'), catalytic domain"/>
    <property type="match status" value="2"/>
</dbReference>
<dbReference type="GO" id="GO:0008237">
    <property type="term" value="F:metallopeptidase activity"/>
    <property type="evidence" value="ECO:0007669"/>
    <property type="project" value="InterPro"/>
</dbReference>
<evidence type="ECO:0000259" key="1">
    <source>
        <dbReference type="Pfam" id="PF18962"/>
    </source>
</evidence>
<dbReference type="Pfam" id="PF18962">
    <property type="entry name" value="Por_Secre_tail"/>
    <property type="match status" value="1"/>
</dbReference>
<dbReference type="Gene3D" id="3.40.390.10">
    <property type="entry name" value="Collagenase (Catalytic Domain)"/>
    <property type="match status" value="1"/>
</dbReference>
<dbReference type="EMBL" id="JACXAD010000005">
    <property type="protein sequence ID" value="MBD2767521.1"/>
    <property type="molecule type" value="Genomic_DNA"/>
</dbReference>
<dbReference type="RefSeq" id="WP_191004338.1">
    <property type="nucleotide sequence ID" value="NZ_JACXAD010000005.1"/>
</dbReference>
<dbReference type="InterPro" id="IPR024079">
    <property type="entry name" value="MetalloPept_cat_dom_sf"/>
</dbReference>
<gene>
    <name evidence="2" type="ORF">IC235_06410</name>
</gene>
<accession>A0A927BBQ9</accession>
<keyword evidence="3" id="KW-1185">Reference proteome</keyword>
<protein>
    <submittedName>
        <fullName evidence="2">T9SS type A sorting domain-containing protein</fullName>
    </submittedName>
</protein>
<organism evidence="2 3">
    <name type="scientific">Hymenobacter montanus</name>
    <dbReference type="NCBI Taxonomy" id="2771359"/>
    <lineage>
        <taxon>Bacteria</taxon>
        <taxon>Pseudomonadati</taxon>
        <taxon>Bacteroidota</taxon>
        <taxon>Cytophagia</taxon>
        <taxon>Cytophagales</taxon>
        <taxon>Hymenobacteraceae</taxon>
        <taxon>Hymenobacter</taxon>
    </lineage>
</organism>
<dbReference type="NCBIfam" id="TIGR04183">
    <property type="entry name" value="Por_Secre_tail"/>
    <property type="match status" value="1"/>
</dbReference>